<evidence type="ECO:0000313" key="2">
    <source>
        <dbReference type="RefSeq" id="XP_033460542.1"/>
    </source>
</evidence>
<keyword evidence="1" id="KW-1185">Reference proteome</keyword>
<dbReference type="RefSeq" id="XP_033460542.1">
    <property type="nucleotide sequence ID" value="XM_033604665.1"/>
</dbReference>
<dbReference type="AlphaFoldDB" id="A0A6J3M630"/>
<protein>
    <submittedName>
        <fullName evidence="2">Uncharacterized protein</fullName>
    </submittedName>
</protein>
<dbReference type="GeneID" id="54362465"/>
<evidence type="ECO:0000313" key="1">
    <source>
        <dbReference type="Proteomes" id="UP000504637"/>
    </source>
</evidence>
<organism evidence="2">
    <name type="scientific">Dissoconium aciculare CBS 342.82</name>
    <dbReference type="NCBI Taxonomy" id="1314786"/>
    <lineage>
        <taxon>Eukaryota</taxon>
        <taxon>Fungi</taxon>
        <taxon>Dikarya</taxon>
        <taxon>Ascomycota</taxon>
        <taxon>Pezizomycotina</taxon>
        <taxon>Dothideomycetes</taxon>
        <taxon>Dothideomycetidae</taxon>
        <taxon>Mycosphaerellales</taxon>
        <taxon>Dissoconiaceae</taxon>
        <taxon>Dissoconium</taxon>
    </lineage>
</organism>
<reference evidence="2" key="1">
    <citation type="submission" date="2020-01" db="EMBL/GenBank/DDBJ databases">
        <authorList>
            <consortium name="DOE Joint Genome Institute"/>
            <person name="Haridas S."/>
            <person name="Albert R."/>
            <person name="Binder M."/>
            <person name="Bloem J."/>
            <person name="Labutti K."/>
            <person name="Salamov A."/>
            <person name="Andreopoulos B."/>
            <person name="Baker S.E."/>
            <person name="Barry K."/>
            <person name="Bills G."/>
            <person name="Bluhm B.H."/>
            <person name="Cannon C."/>
            <person name="Castanera R."/>
            <person name="Culley D.E."/>
            <person name="Daum C."/>
            <person name="Ezra D."/>
            <person name="Gonzalez J.B."/>
            <person name="Henrissat B."/>
            <person name="Kuo A."/>
            <person name="Liang C."/>
            <person name="Lipzen A."/>
            <person name="Lutzoni F."/>
            <person name="Magnuson J."/>
            <person name="Mondo S."/>
            <person name="Nolan M."/>
            <person name="Ohm R."/>
            <person name="Pangilinan J."/>
            <person name="Park H.-J."/>
            <person name="Ramirez L."/>
            <person name="Alfaro M."/>
            <person name="Sun H."/>
            <person name="Tritt A."/>
            <person name="Yoshinaga Y."/>
            <person name="Zwiers L.-H."/>
            <person name="Turgeon B.G."/>
            <person name="Goodwin S.B."/>
            <person name="Spatafora J.W."/>
            <person name="Crous P.W."/>
            <person name="Grigoriev I.V."/>
        </authorList>
    </citation>
    <scope>NUCLEOTIDE SEQUENCE</scope>
    <source>
        <strain evidence="2">CBS 342.82</strain>
    </source>
</reference>
<accession>A0A6J3M630</accession>
<reference evidence="2" key="3">
    <citation type="submission" date="2025-08" db="UniProtKB">
        <authorList>
            <consortium name="RefSeq"/>
        </authorList>
    </citation>
    <scope>IDENTIFICATION</scope>
    <source>
        <strain evidence="2">CBS 342.82</strain>
    </source>
</reference>
<proteinExistence type="predicted"/>
<reference evidence="2" key="2">
    <citation type="submission" date="2020-04" db="EMBL/GenBank/DDBJ databases">
        <authorList>
            <consortium name="NCBI Genome Project"/>
        </authorList>
    </citation>
    <scope>NUCLEOTIDE SEQUENCE</scope>
    <source>
        <strain evidence="2">CBS 342.82</strain>
    </source>
</reference>
<sequence>MPKGSPPRNSNGCPGATRTHTFGAVHVRLGIVTAVWHVCRILRRKTTRQENVWADQSCGTDRASSDAMVDQLSPLSLAWDVGCVVYPCLRSLDGFQRAESVVGCVSPHMQTRFEPPQSERWSFGEMPVSSSTVQAAASPAECKFGMKFGVDPTNDEDVNRGCLHALSALCWHNISMVLMPRIRYHVLEFIRNMCVKQMAWCCKTTGDIAPNQTLTPQPYSKHTPGAMVVARLDNLHLHIQTW</sequence>
<name>A0A6J3M630_9PEZI</name>
<gene>
    <name evidence="2" type="ORF">K489DRAFT_379496</name>
</gene>
<dbReference type="Proteomes" id="UP000504637">
    <property type="component" value="Unplaced"/>
</dbReference>